<sequence>MAIKLDEVNKILYAYDIKNDIVDENSKEILTQTNNLIYGKIKSHFNINPKDFGLHINHFTNEEDEYLKSLEIADIIKERTINKNESTK</sequence>
<name>A0AAW6VIU9_9BACT</name>
<comment type="caution">
    <text evidence="1">The sequence shown here is derived from an EMBL/GenBank/DDBJ whole genome shotgun (WGS) entry which is preliminary data.</text>
</comment>
<protein>
    <submittedName>
        <fullName evidence="1">Uncharacterized protein</fullName>
    </submittedName>
</protein>
<evidence type="ECO:0000313" key="2">
    <source>
        <dbReference type="Proteomes" id="UP001237501"/>
    </source>
</evidence>
<reference evidence="1" key="1">
    <citation type="journal article" date="2023" name="Antibiotics">
        <title>Genomic Characterization of Antibiotic-Resistant Campylobacterales Isolated from Chilean Poultry Meat.</title>
        <authorList>
            <person name="Concha-Toloza M."/>
            <person name="Lopez-Cantillo M."/>
            <person name="Molina-Mora J.A."/>
            <person name="Collado L."/>
        </authorList>
    </citation>
    <scope>NUCLEOTIDE SEQUENCE</scope>
    <source>
        <strain evidence="1">FR1p153A2</strain>
    </source>
</reference>
<dbReference type="AlphaFoldDB" id="A0AAW6VIU9"/>
<proteinExistence type="predicted"/>
<accession>A0AAW6VIU9</accession>
<reference evidence="1" key="2">
    <citation type="submission" date="2023-02" db="EMBL/GenBank/DDBJ databases">
        <authorList>
            <person name="Concha-Toloza M."/>
            <person name="Lopez-Cantillo M."/>
            <person name="Molina-Mora J."/>
            <person name="Collado L."/>
        </authorList>
    </citation>
    <scope>NUCLEOTIDE SEQUENCE</scope>
    <source>
        <strain evidence="1">FR1p153A2</strain>
    </source>
</reference>
<dbReference type="Proteomes" id="UP001237501">
    <property type="component" value="Unassembled WGS sequence"/>
</dbReference>
<dbReference type="EMBL" id="JAQTJK010000015">
    <property type="protein sequence ID" value="MDK2042167.1"/>
    <property type="molecule type" value="Genomic_DNA"/>
</dbReference>
<organism evidence="1 2">
    <name type="scientific">Aliarcobacter butzleri</name>
    <dbReference type="NCBI Taxonomy" id="28197"/>
    <lineage>
        <taxon>Bacteria</taxon>
        <taxon>Pseudomonadati</taxon>
        <taxon>Campylobacterota</taxon>
        <taxon>Epsilonproteobacteria</taxon>
        <taxon>Campylobacterales</taxon>
        <taxon>Arcobacteraceae</taxon>
        <taxon>Aliarcobacter</taxon>
    </lineage>
</organism>
<evidence type="ECO:0000313" key="1">
    <source>
        <dbReference type="EMBL" id="MDK2042167.1"/>
    </source>
</evidence>
<dbReference type="RefSeq" id="WP_284093538.1">
    <property type="nucleotide sequence ID" value="NZ_JAQTJC010000012.1"/>
</dbReference>
<gene>
    <name evidence="1" type="ORF">PT517_10320</name>
</gene>